<dbReference type="CDD" id="cd05289">
    <property type="entry name" value="MDR_like_2"/>
    <property type="match status" value="1"/>
</dbReference>
<dbReference type="SUPFAM" id="SSF50129">
    <property type="entry name" value="GroES-like"/>
    <property type="match status" value="1"/>
</dbReference>
<dbReference type="PROSITE" id="PS01162">
    <property type="entry name" value="QOR_ZETA_CRYSTAL"/>
    <property type="match status" value="1"/>
</dbReference>
<dbReference type="Pfam" id="PF08240">
    <property type="entry name" value="ADH_N"/>
    <property type="match status" value="1"/>
</dbReference>
<name>A0A222WND5_9BACL</name>
<evidence type="ECO:0000313" key="3">
    <source>
        <dbReference type="EMBL" id="ASR47424.1"/>
    </source>
</evidence>
<dbReference type="InterPro" id="IPR011032">
    <property type="entry name" value="GroES-like_sf"/>
</dbReference>
<dbReference type="GO" id="GO:0016491">
    <property type="term" value="F:oxidoreductase activity"/>
    <property type="evidence" value="ECO:0007669"/>
    <property type="project" value="UniProtKB-KW"/>
</dbReference>
<dbReference type="InterPro" id="IPR013154">
    <property type="entry name" value="ADH-like_N"/>
</dbReference>
<dbReference type="Gene3D" id="3.90.180.10">
    <property type="entry name" value="Medium-chain alcohol dehydrogenases, catalytic domain"/>
    <property type="match status" value="1"/>
</dbReference>
<gene>
    <name evidence="3" type="ORF">B4V02_12425</name>
</gene>
<accession>A0A222WND5</accession>
<dbReference type="OrthoDB" id="9792162at2"/>
<dbReference type="GO" id="GO:0008270">
    <property type="term" value="F:zinc ion binding"/>
    <property type="evidence" value="ECO:0007669"/>
    <property type="project" value="InterPro"/>
</dbReference>
<dbReference type="InterPro" id="IPR020843">
    <property type="entry name" value="ER"/>
</dbReference>
<reference evidence="3 4" key="1">
    <citation type="submission" date="2017-03" db="EMBL/GenBank/DDBJ databases">
        <title>Complete genome sequence of Paenibacillus Kribbensis producing bioflocculants.</title>
        <authorList>
            <person name="Lee H.-G."/>
            <person name="Oh H.-M."/>
        </authorList>
    </citation>
    <scope>NUCLEOTIDE SEQUENCE [LARGE SCALE GENOMIC DNA]</scope>
    <source>
        <strain evidence="3 4">AM49</strain>
    </source>
</reference>
<proteinExistence type="predicted"/>
<dbReference type="Gene3D" id="3.40.50.720">
    <property type="entry name" value="NAD(P)-binding Rossmann-like Domain"/>
    <property type="match status" value="1"/>
</dbReference>
<organism evidence="3 4">
    <name type="scientific">Paenibacillus kribbensis</name>
    <dbReference type="NCBI Taxonomy" id="172713"/>
    <lineage>
        <taxon>Bacteria</taxon>
        <taxon>Bacillati</taxon>
        <taxon>Bacillota</taxon>
        <taxon>Bacilli</taxon>
        <taxon>Bacillales</taxon>
        <taxon>Paenibacillaceae</taxon>
        <taxon>Paenibacillus</taxon>
    </lineage>
</organism>
<dbReference type="SMART" id="SM00829">
    <property type="entry name" value="PKS_ER"/>
    <property type="match status" value="1"/>
</dbReference>
<dbReference type="PANTHER" id="PTHR11695">
    <property type="entry name" value="ALCOHOL DEHYDROGENASE RELATED"/>
    <property type="match status" value="1"/>
</dbReference>
<dbReference type="InterPro" id="IPR050700">
    <property type="entry name" value="YIM1/Zinc_Alcohol_DH_Fams"/>
</dbReference>
<dbReference type="SUPFAM" id="SSF51735">
    <property type="entry name" value="NAD(P)-binding Rossmann-fold domains"/>
    <property type="match status" value="1"/>
</dbReference>
<evidence type="ECO:0000256" key="1">
    <source>
        <dbReference type="ARBA" id="ARBA00023002"/>
    </source>
</evidence>
<dbReference type="InterPro" id="IPR036291">
    <property type="entry name" value="NAD(P)-bd_dom_sf"/>
</dbReference>
<dbReference type="Pfam" id="PF13602">
    <property type="entry name" value="ADH_zinc_N_2"/>
    <property type="match status" value="1"/>
</dbReference>
<evidence type="ECO:0000313" key="4">
    <source>
        <dbReference type="Proteomes" id="UP000214666"/>
    </source>
</evidence>
<dbReference type="InterPro" id="IPR002364">
    <property type="entry name" value="Quin_OxRdtase/zeta-crystal_CS"/>
</dbReference>
<dbReference type="AlphaFoldDB" id="A0A222WND5"/>
<dbReference type="PANTHER" id="PTHR11695:SF294">
    <property type="entry name" value="RETICULON-4-INTERACTING PROTEIN 1, MITOCHONDRIAL"/>
    <property type="match status" value="1"/>
</dbReference>
<dbReference type="KEGG" id="pkb:B4V02_12425"/>
<dbReference type="RefSeq" id="WP_094154996.1">
    <property type="nucleotide sequence ID" value="NZ_CP020028.1"/>
</dbReference>
<keyword evidence="1" id="KW-0560">Oxidoreductase</keyword>
<dbReference type="EMBL" id="CP020028">
    <property type="protein sequence ID" value="ASR47424.1"/>
    <property type="molecule type" value="Genomic_DNA"/>
</dbReference>
<keyword evidence="4" id="KW-1185">Reference proteome</keyword>
<feature type="domain" description="Enoyl reductase (ER)" evidence="2">
    <location>
        <begin position="22"/>
        <end position="321"/>
    </location>
</feature>
<protein>
    <submittedName>
        <fullName evidence="3">Oxidoreductase</fullName>
    </submittedName>
</protein>
<evidence type="ECO:0000259" key="2">
    <source>
        <dbReference type="SMART" id="SM00829"/>
    </source>
</evidence>
<dbReference type="Proteomes" id="UP000214666">
    <property type="component" value="Chromosome"/>
</dbReference>
<sequence>MENKIRSKSIVHMNAWRLHDYGGIGAMRLEEISCPTPKKGEVLVRLLAAATNPFDWYMAEGMIAKWEINLPITFGRDGAGIVEELGEGVTEFKVGEAVYGQADPAEDGTFAEYAVFRADRLMRKPESLSFAEASALPNTLYAAWNALFSTKTGMDLQPGQSVLIHGAGGGIGSLALQLAKWRGAHVIAVAAPKHENLLRDLGADQFIDYTHQRFEEEVIDRVDGVVDTICAEPASKSYSILKPGGMYVSLLRTPDQNEAKAKGVRAILTFGPDSYPATNEIEAAVAAGAVRPIVDKVYPLAQAPTALIELKTGNGIGKIVLKINESI</sequence>